<keyword evidence="11" id="KW-1015">Disulfide bond</keyword>
<dbReference type="InterPro" id="IPR000152">
    <property type="entry name" value="EGF-type_Asp/Asn_hydroxyl_site"/>
</dbReference>
<evidence type="ECO:0000256" key="15">
    <source>
        <dbReference type="SAM" id="MobiDB-lite"/>
    </source>
</evidence>
<dbReference type="FunFam" id="1.10.510.10:FF:000084">
    <property type="entry name" value="Wall-associated receptor kinase 2"/>
    <property type="match status" value="1"/>
</dbReference>
<reference evidence="20" key="1">
    <citation type="journal article" date="2014" name="Science">
        <title>Ancient hybridizations among the ancestral genomes of bread wheat.</title>
        <authorList>
            <consortium name="International Wheat Genome Sequencing Consortium,"/>
            <person name="Marcussen T."/>
            <person name="Sandve S.R."/>
            <person name="Heier L."/>
            <person name="Spannagl M."/>
            <person name="Pfeifer M."/>
            <person name="Jakobsen K.S."/>
            <person name="Wulff B.B."/>
            <person name="Steuernagel B."/>
            <person name="Mayer K.F."/>
            <person name="Olsen O.A."/>
        </authorList>
    </citation>
    <scope>NUCLEOTIDE SEQUENCE [LARGE SCALE GENOMIC DNA]</scope>
    <source>
        <strain evidence="20">cv. AL8/78</strain>
    </source>
</reference>
<dbReference type="SMART" id="SM00181">
    <property type="entry name" value="EGF"/>
    <property type="match status" value="2"/>
</dbReference>
<evidence type="ECO:0008006" key="21">
    <source>
        <dbReference type="Google" id="ProtNLM"/>
    </source>
</evidence>
<dbReference type="GO" id="GO:0005524">
    <property type="term" value="F:ATP binding"/>
    <property type="evidence" value="ECO:0007669"/>
    <property type="project" value="UniProtKB-UniRule"/>
</dbReference>
<protein>
    <recommendedName>
        <fullName evidence="21">Wall-associated receptor kinase 3</fullName>
    </recommendedName>
</protein>
<accession>A0A453DDR8</accession>
<dbReference type="AlphaFoldDB" id="A0A453DDR8"/>
<sequence length="793" mass="88042">MESSARSRCWLLHNTSPAVSLSWGRQTLKPSRYLFISTSTEPLLIQRRNMQALLQLGLCLILLAAQYAPAGSAVPSSHCRRQCGNVEIPYPFGIDPGCSLRDGFHLDCKVHDGIERPFRSAFEVLDISLKQGTTRVLNFIVGYCYNTSTGSMEYFGRYGGLNEGVSSPYRLSDVQNRFMVIGCNALASISDRDGTGYEGYGAAACRNQSDLVDGSCSGIGCSQTTIPKRMYFYATTFFSTVNNSQIWKFNRCSYAVLMETASFRFSTKYITTNKFNGTNDGRVPVVLDWAVRDIKSCDVAKQNKTGTYACLSSNSKCVNSSNDQGYTCNCTNGYEGNPYLPGGCKDVNECDHNPCPSDGVCRNIAGEYRCSCRVGKKYAKESNTCNPNIGFIIGLTMGLFGLMIIIMISVFWGQMTIQKRKLNKVKQEYFREHGGLLLFDRMRSEKGLAFNVFSEAELRHATDNFDVSRILGKGGHGTVYKGIIKSSMLVAIKRCGIVDERQKKEFGKEMLILSQINHKNVVKLLGCCLEVEVPILVYEFVRNGTLFELIHGRNQALQISFSTLLRIAHEAAEGLSFLHSYASPPIIHGDVKTSNILLDDNYMAKVSDFGASILAPSDKEQFVTMVQGTCGYLDPEYMQTCQLTDKSDVYSFGVILLEILTGQLPLKLEGTEKPRSLSLIFLSAMKENNLEDVLVSQVKGQASMELLRGLADLAKKCLEMCGDNRPSMKDVADELNRLRKLSLHPWVQLEMEMDEENLVGGESTSGYEIELSGYPMGQSENHPINPGSSYYAR</sequence>
<comment type="subcellular location">
    <subcellularLocation>
        <location evidence="1">Membrane</location>
        <topology evidence="1">Single-pass type I membrane protein</topology>
    </subcellularLocation>
</comment>
<dbReference type="SUPFAM" id="SSF57196">
    <property type="entry name" value="EGF/Laminin"/>
    <property type="match status" value="1"/>
</dbReference>
<dbReference type="EnsemblPlants" id="AET2Gv21203400.1">
    <property type="protein sequence ID" value="AET2Gv21203400.1"/>
    <property type="gene ID" value="AET2Gv21203400"/>
</dbReference>
<dbReference type="PROSITE" id="PS50026">
    <property type="entry name" value="EGF_3"/>
    <property type="match status" value="1"/>
</dbReference>
<evidence type="ECO:0000256" key="8">
    <source>
        <dbReference type="ARBA" id="ARBA00022840"/>
    </source>
</evidence>
<dbReference type="GO" id="GO:0004674">
    <property type="term" value="F:protein serine/threonine kinase activity"/>
    <property type="evidence" value="ECO:0007669"/>
    <property type="project" value="UniProtKB-KW"/>
</dbReference>
<evidence type="ECO:0000256" key="10">
    <source>
        <dbReference type="ARBA" id="ARBA00023136"/>
    </source>
</evidence>
<dbReference type="SMART" id="SM00179">
    <property type="entry name" value="EGF_CA"/>
    <property type="match status" value="2"/>
</dbReference>
<dbReference type="SUPFAM" id="SSF56112">
    <property type="entry name" value="Protein kinase-like (PK-like)"/>
    <property type="match status" value="1"/>
</dbReference>
<keyword evidence="4 16" id="KW-0812">Transmembrane</keyword>
<dbReference type="Gene3D" id="2.90.20.10">
    <property type="entry name" value="Plasmodium vivax P25 domain"/>
    <property type="match status" value="1"/>
</dbReference>
<evidence type="ECO:0000256" key="12">
    <source>
        <dbReference type="ARBA" id="ARBA00023180"/>
    </source>
</evidence>
<organism evidence="19 20">
    <name type="scientific">Aegilops tauschii subsp. strangulata</name>
    <name type="common">Goatgrass</name>
    <dbReference type="NCBI Taxonomy" id="200361"/>
    <lineage>
        <taxon>Eukaryota</taxon>
        <taxon>Viridiplantae</taxon>
        <taxon>Streptophyta</taxon>
        <taxon>Embryophyta</taxon>
        <taxon>Tracheophyta</taxon>
        <taxon>Spermatophyta</taxon>
        <taxon>Magnoliopsida</taxon>
        <taxon>Liliopsida</taxon>
        <taxon>Poales</taxon>
        <taxon>Poaceae</taxon>
        <taxon>BOP clade</taxon>
        <taxon>Pooideae</taxon>
        <taxon>Triticodae</taxon>
        <taxon>Triticeae</taxon>
        <taxon>Triticinae</taxon>
        <taxon>Aegilops</taxon>
    </lineage>
</organism>
<keyword evidence="7" id="KW-0418">Kinase</keyword>
<dbReference type="PROSITE" id="PS00010">
    <property type="entry name" value="ASX_HYDROXYL"/>
    <property type="match status" value="1"/>
</dbReference>
<evidence type="ECO:0000256" key="13">
    <source>
        <dbReference type="PROSITE-ProRule" id="PRU00076"/>
    </source>
</evidence>
<dbReference type="GO" id="GO:0007166">
    <property type="term" value="P:cell surface receptor signaling pathway"/>
    <property type="evidence" value="ECO:0007669"/>
    <property type="project" value="InterPro"/>
</dbReference>
<keyword evidence="13" id="KW-0245">EGF-like domain</keyword>
<dbReference type="InterPro" id="IPR011009">
    <property type="entry name" value="Kinase-like_dom_sf"/>
</dbReference>
<keyword evidence="8 14" id="KW-0067">ATP-binding</keyword>
<keyword evidence="3" id="KW-0808">Transferase</keyword>
<dbReference type="GO" id="GO:0005509">
    <property type="term" value="F:calcium ion binding"/>
    <property type="evidence" value="ECO:0007669"/>
    <property type="project" value="InterPro"/>
</dbReference>
<dbReference type="PROSITE" id="PS00108">
    <property type="entry name" value="PROTEIN_KINASE_ST"/>
    <property type="match status" value="1"/>
</dbReference>
<dbReference type="InterPro" id="IPR000742">
    <property type="entry name" value="EGF"/>
</dbReference>
<evidence type="ECO:0000256" key="3">
    <source>
        <dbReference type="ARBA" id="ARBA00022679"/>
    </source>
</evidence>
<keyword evidence="6 14" id="KW-0547">Nucleotide-binding</keyword>
<dbReference type="InterPro" id="IPR018097">
    <property type="entry name" value="EGF_Ca-bd_CS"/>
</dbReference>
<dbReference type="OMA" id="CGQLVIQ"/>
<feature type="region of interest" description="Disordered" evidence="15">
    <location>
        <begin position="769"/>
        <end position="793"/>
    </location>
</feature>
<evidence type="ECO:0000256" key="9">
    <source>
        <dbReference type="ARBA" id="ARBA00022989"/>
    </source>
</evidence>
<evidence type="ECO:0000256" key="1">
    <source>
        <dbReference type="ARBA" id="ARBA00004479"/>
    </source>
</evidence>
<evidence type="ECO:0000256" key="2">
    <source>
        <dbReference type="ARBA" id="ARBA00022527"/>
    </source>
</evidence>
<dbReference type="InterPro" id="IPR017441">
    <property type="entry name" value="Protein_kinase_ATP_BS"/>
</dbReference>
<evidence type="ECO:0000259" key="17">
    <source>
        <dbReference type="PROSITE" id="PS50011"/>
    </source>
</evidence>
<evidence type="ECO:0000313" key="20">
    <source>
        <dbReference type="Proteomes" id="UP000015105"/>
    </source>
</evidence>
<keyword evidence="12" id="KW-0325">Glycoprotein</keyword>
<reference evidence="20" key="2">
    <citation type="journal article" date="2017" name="Nat. Plants">
        <title>The Aegilops tauschii genome reveals multiple impacts of transposons.</title>
        <authorList>
            <person name="Zhao G."/>
            <person name="Zou C."/>
            <person name="Li K."/>
            <person name="Wang K."/>
            <person name="Li T."/>
            <person name="Gao L."/>
            <person name="Zhang X."/>
            <person name="Wang H."/>
            <person name="Yang Z."/>
            <person name="Liu X."/>
            <person name="Jiang W."/>
            <person name="Mao L."/>
            <person name="Kong X."/>
            <person name="Jiao Y."/>
            <person name="Jia J."/>
        </authorList>
    </citation>
    <scope>NUCLEOTIDE SEQUENCE [LARGE SCALE GENOMIC DNA]</scope>
    <source>
        <strain evidence="20">cv. AL8/78</strain>
    </source>
</reference>
<dbReference type="OrthoDB" id="4062651at2759"/>
<dbReference type="InterPro" id="IPR000719">
    <property type="entry name" value="Prot_kinase_dom"/>
</dbReference>
<keyword evidence="20" id="KW-1185">Reference proteome</keyword>
<reference evidence="19" key="5">
    <citation type="journal article" date="2021" name="G3 (Bethesda)">
        <title>Aegilops tauschii genome assembly Aet v5.0 features greater sequence contiguity and improved annotation.</title>
        <authorList>
            <person name="Wang L."/>
            <person name="Zhu T."/>
            <person name="Rodriguez J.C."/>
            <person name="Deal K.R."/>
            <person name="Dubcovsky J."/>
            <person name="McGuire P.E."/>
            <person name="Lux T."/>
            <person name="Spannagl M."/>
            <person name="Mayer K.F.X."/>
            <person name="Baldrich P."/>
            <person name="Meyers B.C."/>
            <person name="Huo N."/>
            <person name="Gu Y.Q."/>
            <person name="Zhou H."/>
            <person name="Devos K.M."/>
            <person name="Bennetzen J.L."/>
            <person name="Unver T."/>
            <person name="Budak H."/>
            <person name="Gulick P.J."/>
            <person name="Galiba G."/>
            <person name="Kalapos B."/>
            <person name="Nelson D.R."/>
            <person name="Li P."/>
            <person name="You F.M."/>
            <person name="Luo M.C."/>
            <person name="Dvorak J."/>
        </authorList>
    </citation>
    <scope>NUCLEOTIDE SEQUENCE [LARGE SCALE GENOMIC DNA]</scope>
    <source>
        <strain evidence="19">cv. AL8/78</strain>
    </source>
</reference>
<dbReference type="Gramene" id="AET2Gv21203400.1">
    <property type="protein sequence ID" value="AET2Gv21203400.1"/>
    <property type="gene ID" value="AET2Gv21203400"/>
</dbReference>
<feature type="compositionally biased region" description="Polar residues" evidence="15">
    <location>
        <begin position="778"/>
        <end position="793"/>
    </location>
</feature>
<dbReference type="GeneID" id="109769889"/>
<dbReference type="InterPro" id="IPR025287">
    <property type="entry name" value="WAK_GUB"/>
</dbReference>
<feature type="binding site" evidence="14">
    <location>
        <position position="493"/>
    </location>
    <ligand>
        <name>ATP</name>
        <dbReference type="ChEBI" id="CHEBI:30616"/>
    </ligand>
</feature>
<dbReference type="InterPro" id="IPR008271">
    <property type="entry name" value="Ser/Thr_kinase_AS"/>
</dbReference>
<dbReference type="FunFam" id="2.10.25.10:FF:000563">
    <property type="entry name" value="Wall-associated receptor kinase-like 8"/>
    <property type="match status" value="1"/>
</dbReference>
<dbReference type="InterPro" id="IPR001245">
    <property type="entry name" value="Ser-Thr/Tyr_kinase_cat_dom"/>
</dbReference>
<dbReference type="SMART" id="SM00220">
    <property type="entry name" value="S_TKc"/>
    <property type="match status" value="1"/>
</dbReference>
<evidence type="ECO:0000256" key="14">
    <source>
        <dbReference type="PROSITE-ProRule" id="PRU10141"/>
    </source>
</evidence>
<keyword evidence="5" id="KW-0732">Signal</keyword>
<proteinExistence type="predicted"/>
<feature type="domain" description="EGF-like" evidence="18">
    <location>
        <begin position="346"/>
        <end position="386"/>
    </location>
</feature>
<dbReference type="GO" id="GO:0030247">
    <property type="term" value="F:polysaccharide binding"/>
    <property type="evidence" value="ECO:0007669"/>
    <property type="project" value="InterPro"/>
</dbReference>
<evidence type="ECO:0000313" key="19">
    <source>
        <dbReference type="EnsemblPlants" id="AET2Gv21203400.1"/>
    </source>
</evidence>
<evidence type="ECO:0000256" key="5">
    <source>
        <dbReference type="ARBA" id="ARBA00022729"/>
    </source>
</evidence>
<name>A0A453DDR8_AEGTS</name>
<keyword evidence="9 16" id="KW-1133">Transmembrane helix</keyword>
<dbReference type="Gene3D" id="3.30.200.20">
    <property type="entry name" value="Phosphorylase Kinase, domain 1"/>
    <property type="match status" value="1"/>
</dbReference>
<evidence type="ECO:0000256" key="4">
    <source>
        <dbReference type="ARBA" id="ARBA00022692"/>
    </source>
</evidence>
<dbReference type="Proteomes" id="UP000015105">
    <property type="component" value="Chromosome 2D"/>
</dbReference>
<dbReference type="GO" id="GO:0005886">
    <property type="term" value="C:plasma membrane"/>
    <property type="evidence" value="ECO:0007669"/>
    <property type="project" value="TreeGrafter"/>
</dbReference>
<dbReference type="STRING" id="200361.A0A453DDR8"/>
<dbReference type="CDD" id="cd00054">
    <property type="entry name" value="EGF_CA"/>
    <property type="match status" value="1"/>
</dbReference>
<reference evidence="19" key="3">
    <citation type="journal article" date="2017" name="Nature">
        <title>Genome sequence of the progenitor of the wheat D genome Aegilops tauschii.</title>
        <authorList>
            <person name="Luo M.C."/>
            <person name="Gu Y.Q."/>
            <person name="Puiu D."/>
            <person name="Wang H."/>
            <person name="Twardziok S.O."/>
            <person name="Deal K.R."/>
            <person name="Huo N."/>
            <person name="Zhu T."/>
            <person name="Wang L."/>
            <person name="Wang Y."/>
            <person name="McGuire P.E."/>
            <person name="Liu S."/>
            <person name="Long H."/>
            <person name="Ramasamy R.K."/>
            <person name="Rodriguez J.C."/>
            <person name="Van S.L."/>
            <person name="Yuan L."/>
            <person name="Wang Z."/>
            <person name="Xia Z."/>
            <person name="Xiao L."/>
            <person name="Anderson O.D."/>
            <person name="Ouyang S."/>
            <person name="Liang Y."/>
            <person name="Zimin A.V."/>
            <person name="Pertea G."/>
            <person name="Qi P."/>
            <person name="Bennetzen J.L."/>
            <person name="Dai X."/>
            <person name="Dawson M.W."/>
            <person name="Muller H.G."/>
            <person name="Kugler K."/>
            <person name="Rivarola-Duarte L."/>
            <person name="Spannagl M."/>
            <person name="Mayer K.F.X."/>
            <person name="Lu F.H."/>
            <person name="Bevan M.W."/>
            <person name="Leroy P."/>
            <person name="Li P."/>
            <person name="You F.M."/>
            <person name="Sun Q."/>
            <person name="Liu Z."/>
            <person name="Lyons E."/>
            <person name="Wicker T."/>
            <person name="Salzberg S.L."/>
            <person name="Devos K.M."/>
            <person name="Dvorak J."/>
        </authorList>
    </citation>
    <scope>NUCLEOTIDE SEQUENCE [LARGE SCALE GENOMIC DNA]</scope>
    <source>
        <strain evidence="19">cv. AL8/78</strain>
    </source>
</reference>
<feature type="transmembrane region" description="Helical" evidence="16">
    <location>
        <begin position="389"/>
        <end position="412"/>
    </location>
</feature>
<dbReference type="InterPro" id="IPR001881">
    <property type="entry name" value="EGF-like_Ca-bd_dom"/>
</dbReference>
<dbReference type="FunFam" id="3.30.200.20:FF:000043">
    <property type="entry name" value="Wall-associated receptor kinase 2"/>
    <property type="match status" value="1"/>
</dbReference>
<dbReference type="InterPro" id="IPR045274">
    <property type="entry name" value="WAK-like"/>
</dbReference>
<dbReference type="RefSeq" id="XP_020184178.1">
    <property type="nucleotide sequence ID" value="XM_020328589.4"/>
</dbReference>
<dbReference type="Pfam" id="PF07714">
    <property type="entry name" value="PK_Tyr_Ser-Thr"/>
    <property type="match status" value="1"/>
</dbReference>
<keyword evidence="10 16" id="KW-0472">Membrane</keyword>
<dbReference type="PROSITE" id="PS50011">
    <property type="entry name" value="PROTEIN_KINASE_DOM"/>
    <property type="match status" value="1"/>
</dbReference>
<dbReference type="PROSITE" id="PS00107">
    <property type="entry name" value="PROTEIN_KINASE_ATP"/>
    <property type="match status" value="1"/>
</dbReference>
<evidence type="ECO:0000259" key="18">
    <source>
        <dbReference type="PROSITE" id="PS50026"/>
    </source>
</evidence>
<dbReference type="Pfam" id="PF13947">
    <property type="entry name" value="GUB_WAK_bind"/>
    <property type="match status" value="1"/>
</dbReference>
<dbReference type="PROSITE" id="PS01187">
    <property type="entry name" value="EGF_CA"/>
    <property type="match status" value="1"/>
</dbReference>
<feature type="domain" description="Protein kinase" evidence="17">
    <location>
        <begin position="465"/>
        <end position="747"/>
    </location>
</feature>
<comment type="caution">
    <text evidence="13">Lacks conserved residue(s) required for the propagation of feature annotation.</text>
</comment>
<dbReference type="KEGG" id="ats:109769889"/>
<dbReference type="PANTHER" id="PTHR27005">
    <property type="entry name" value="WALL-ASSOCIATED RECEPTOR KINASE-LIKE 21"/>
    <property type="match status" value="1"/>
</dbReference>
<evidence type="ECO:0000256" key="11">
    <source>
        <dbReference type="ARBA" id="ARBA00023157"/>
    </source>
</evidence>
<evidence type="ECO:0000256" key="16">
    <source>
        <dbReference type="SAM" id="Phobius"/>
    </source>
</evidence>
<keyword evidence="2" id="KW-0723">Serine/threonine-protein kinase</keyword>
<evidence type="ECO:0000256" key="6">
    <source>
        <dbReference type="ARBA" id="ARBA00022741"/>
    </source>
</evidence>
<evidence type="ECO:0000256" key="7">
    <source>
        <dbReference type="ARBA" id="ARBA00022777"/>
    </source>
</evidence>
<reference evidence="19" key="4">
    <citation type="submission" date="2019-03" db="UniProtKB">
        <authorList>
            <consortium name="EnsemblPlants"/>
        </authorList>
    </citation>
    <scope>IDENTIFICATION</scope>
</reference>
<dbReference type="Gene3D" id="1.10.510.10">
    <property type="entry name" value="Transferase(Phosphotransferase) domain 1"/>
    <property type="match status" value="1"/>
</dbReference>
<dbReference type="PANTHER" id="PTHR27005:SF264">
    <property type="entry name" value="PROTEIN KINASE DOMAIN-CONTAINING PROTEIN"/>
    <property type="match status" value="1"/>
</dbReference>